<sequence length="382" mass="42433">MQYFALTVIGISNIFAFAELGRDLEYENLRAKSGIDHPNIVWKQFHDSGDIFGLIAQNSTWSVLDGSEYSVFVNKSENRIDDVRIIPLSPKGAKKATEVPNNTTYDDSFARTKIFPLAAAAYSDNPEVCLNNSFVNATLYRIVNITCDTRGKNDICAGFTAVSHNDSAIILSFRGTNSFTQLLVEANSSTMEEMVSSPIGGKVGAYYVNAFNKLWINSSMGSDLLDLKNTFPDYELWITGHSLGGSLATLAAAHVVNDRRYSSTPLKLFTLGEPRTGDKDFAQAIYETFPPNSTYRITHSRDPVVHLPSSSYRNYTHNIAEVWYHNSMAKNTNYTAICANDGESKNCSGQIRYVFSVNDHLKYFGQRVSSFGIDGCVNKKKN</sequence>
<dbReference type="EMBL" id="JAKKPZ010000225">
    <property type="protein sequence ID" value="KAI1698289.1"/>
    <property type="molecule type" value="Genomic_DNA"/>
</dbReference>
<organism evidence="2 3">
    <name type="scientific">Ditylenchus destructor</name>
    <dbReference type="NCBI Taxonomy" id="166010"/>
    <lineage>
        <taxon>Eukaryota</taxon>
        <taxon>Metazoa</taxon>
        <taxon>Ecdysozoa</taxon>
        <taxon>Nematoda</taxon>
        <taxon>Chromadorea</taxon>
        <taxon>Rhabditida</taxon>
        <taxon>Tylenchina</taxon>
        <taxon>Tylenchomorpha</taxon>
        <taxon>Sphaerularioidea</taxon>
        <taxon>Anguinidae</taxon>
        <taxon>Anguininae</taxon>
        <taxon>Ditylenchus</taxon>
    </lineage>
</organism>
<name>A0AAD4MME9_9BILA</name>
<accession>A0AAD4MME9</accession>
<evidence type="ECO:0000313" key="3">
    <source>
        <dbReference type="Proteomes" id="UP001201812"/>
    </source>
</evidence>
<dbReference type="InterPro" id="IPR029058">
    <property type="entry name" value="AB_hydrolase_fold"/>
</dbReference>
<protein>
    <submittedName>
        <fullName evidence="2">Lipase (Class 3) domain-containing protein</fullName>
    </submittedName>
</protein>
<dbReference type="CDD" id="cd00519">
    <property type="entry name" value="Lipase_3"/>
    <property type="match status" value="1"/>
</dbReference>
<dbReference type="Gene3D" id="3.40.50.1820">
    <property type="entry name" value="alpha/beta hydrolase"/>
    <property type="match status" value="1"/>
</dbReference>
<gene>
    <name evidence="2" type="ORF">DdX_17997</name>
</gene>
<feature type="domain" description="Fungal lipase-type" evidence="1">
    <location>
        <begin position="171"/>
        <end position="309"/>
    </location>
</feature>
<comment type="caution">
    <text evidence="2">The sequence shown here is derived from an EMBL/GenBank/DDBJ whole genome shotgun (WGS) entry which is preliminary data.</text>
</comment>
<dbReference type="GO" id="GO:0006629">
    <property type="term" value="P:lipid metabolic process"/>
    <property type="evidence" value="ECO:0007669"/>
    <property type="project" value="InterPro"/>
</dbReference>
<dbReference type="InterPro" id="IPR002921">
    <property type="entry name" value="Fungal_lipase-type"/>
</dbReference>
<dbReference type="AlphaFoldDB" id="A0AAD4MME9"/>
<dbReference type="PANTHER" id="PTHR45908">
    <property type="entry name" value="PROTEIN CBG11750-RELATED"/>
    <property type="match status" value="1"/>
</dbReference>
<evidence type="ECO:0000313" key="2">
    <source>
        <dbReference type="EMBL" id="KAI1698289.1"/>
    </source>
</evidence>
<dbReference type="Pfam" id="PF01764">
    <property type="entry name" value="Lipase_3"/>
    <property type="match status" value="1"/>
</dbReference>
<dbReference type="Proteomes" id="UP001201812">
    <property type="component" value="Unassembled WGS sequence"/>
</dbReference>
<keyword evidence="3" id="KW-1185">Reference proteome</keyword>
<dbReference type="PANTHER" id="PTHR45908:SF8">
    <property type="entry name" value="FUNGAL LIPASE-LIKE DOMAIN-CONTAINING PROTEIN"/>
    <property type="match status" value="1"/>
</dbReference>
<reference evidence="2" key="1">
    <citation type="submission" date="2022-01" db="EMBL/GenBank/DDBJ databases">
        <title>Genome Sequence Resource for Two Populations of Ditylenchus destructor, the Migratory Endoparasitic Phytonematode.</title>
        <authorList>
            <person name="Zhang H."/>
            <person name="Lin R."/>
            <person name="Xie B."/>
        </authorList>
    </citation>
    <scope>NUCLEOTIDE SEQUENCE</scope>
    <source>
        <strain evidence="2">BazhouSP</strain>
    </source>
</reference>
<dbReference type="SUPFAM" id="SSF53474">
    <property type="entry name" value="alpha/beta-Hydrolases"/>
    <property type="match status" value="1"/>
</dbReference>
<evidence type="ECO:0000259" key="1">
    <source>
        <dbReference type="Pfam" id="PF01764"/>
    </source>
</evidence>
<proteinExistence type="predicted"/>